<sequence>MVILRDLNDGEENFSKPLPIGSDLERQIRAHFTRADGSLNRRDYYSELWGFPVSSSNSEGSGDSDSDSSSGASSDCVIISPSSFTGKQGSSSRSLAIVEFDIMSMEVSSKFTSSEIVTCFREAVKLSGSNNEDHIVTEPVRLDEFVTEVKSEEPHHFYMYTSVLQVLNIWLPLTSFEGTMLRLLNVAPCQLHPNSWAFIKAFEVVCLGFE</sequence>
<dbReference type="Proteomes" id="UP000265520">
    <property type="component" value="Unassembled WGS sequence"/>
</dbReference>
<dbReference type="EMBL" id="LXQA010044546">
    <property type="protein sequence ID" value="MCI00895.1"/>
    <property type="molecule type" value="Genomic_DNA"/>
</dbReference>
<evidence type="ECO:0000313" key="2">
    <source>
        <dbReference type="EMBL" id="MCI00895.1"/>
    </source>
</evidence>
<accession>A0A392NQX4</accession>
<dbReference type="AlphaFoldDB" id="A0A392NQX4"/>
<feature type="region of interest" description="Disordered" evidence="1">
    <location>
        <begin position="55"/>
        <end position="74"/>
    </location>
</feature>
<feature type="non-terminal residue" evidence="2">
    <location>
        <position position="210"/>
    </location>
</feature>
<organism evidence="2 3">
    <name type="scientific">Trifolium medium</name>
    <dbReference type="NCBI Taxonomy" id="97028"/>
    <lineage>
        <taxon>Eukaryota</taxon>
        <taxon>Viridiplantae</taxon>
        <taxon>Streptophyta</taxon>
        <taxon>Embryophyta</taxon>
        <taxon>Tracheophyta</taxon>
        <taxon>Spermatophyta</taxon>
        <taxon>Magnoliopsida</taxon>
        <taxon>eudicotyledons</taxon>
        <taxon>Gunneridae</taxon>
        <taxon>Pentapetalae</taxon>
        <taxon>rosids</taxon>
        <taxon>fabids</taxon>
        <taxon>Fabales</taxon>
        <taxon>Fabaceae</taxon>
        <taxon>Papilionoideae</taxon>
        <taxon>50 kb inversion clade</taxon>
        <taxon>NPAAA clade</taxon>
        <taxon>Hologalegina</taxon>
        <taxon>IRL clade</taxon>
        <taxon>Trifolieae</taxon>
        <taxon>Trifolium</taxon>
    </lineage>
</organism>
<protein>
    <submittedName>
        <fullName evidence="2">Uncharacterized protein</fullName>
    </submittedName>
</protein>
<reference evidence="2 3" key="1">
    <citation type="journal article" date="2018" name="Front. Plant Sci.">
        <title>Red Clover (Trifolium pratense) and Zigzag Clover (T. medium) - A Picture of Genomic Similarities and Differences.</title>
        <authorList>
            <person name="Dluhosova J."/>
            <person name="Istvanek J."/>
            <person name="Nedelnik J."/>
            <person name="Repkova J."/>
        </authorList>
    </citation>
    <scope>NUCLEOTIDE SEQUENCE [LARGE SCALE GENOMIC DNA]</scope>
    <source>
        <strain evidence="3">cv. 10/8</strain>
        <tissue evidence="2">Leaf</tissue>
    </source>
</reference>
<name>A0A392NQX4_9FABA</name>
<proteinExistence type="predicted"/>
<comment type="caution">
    <text evidence="2">The sequence shown here is derived from an EMBL/GenBank/DDBJ whole genome shotgun (WGS) entry which is preliminary data.</text>
</comment>
<evidence type="ECO:0000313" key="3">
    <source>
        <dbReference type="Proteomes" id="UP000265520"/>
    </source>
</evidence>
<evidence type="ECO:0000256" key="1">
    <source>
        <dbReference type="SAM" id="MobiDB-lite"/>
    </source>
</evidence>
<keyword evidence="3" id="KW-1185">Reference proteome</keyword>